<feature type="region of interest" description="Disordered" evidence="1">
    <location>
        <begin position="64"/>
        <end position="84"/>
    </location>
</feature>
<dbReference type="GO" id="GO:0004674">
    <property type="term" value="F:protein serine/threonine kinase activity"/>
    <property type="evidence" value="ECO:0007669"/>
    <property type="project" value="InterPro"/>
</dbReference>
<keyword evidence="3" id="KW-0808">Transferase</keyword>
<keyword evidence="4" id="KW-1185">Reference proteome</keyword>
<keyword evidence="3" id="KW-0418">Kinase</keyword>
<organism evidence="3 4">
    <name type="scientific">Daphnia magna</name>
    <dbReference type="NCBI Taxonomy" id="35525"/>
    <lineage>
        <taxon>Eukaryota</taxon>
        <taxon>Metazoa</taxon>
        <taxon>Ecdysozoa</taxon>
        <taxon>Arthropoda</taxon>
        <taxon>Crustacea</taxon>
        <taxon>Branchiopoda</taxon>
        <taxon>Diplostraca</taxon>
        <taxon>Cladocera</taxon>
        <taxon>Anomopoda</taxon>
        <taxon>Daphniidae</taxon>
        <taxon>Daphnia</taxon>
    </lineage>
</organism>
<protein>
    <submittedName>
        <fullName evidence="3">Camp-dependent protein kinase catalytic subunit</fullName>
    </submittedName>
</protein>
<dbReference type="AlphaFoldDB" id="A0A162QLN7"/>
<dbReference type="Proteomes" id="UP000076858">
    <property type="component" value="Unassembled WGS sequence"/>
</dbReference>
<name>A0A162QLN7_9CRUS</name>
<dbReference type="Pfam" id="PF00433">
    <property type="entry name" value="Pkinase_C"/>
    <property type="match status" value="1"/>
</dbReference>
<dbReference type="GO" id="GO:0005524">
    <property type="term" value="F:ATP binding"/>
    <property type="evidence" value="ECO:0007669"/>
    <property type="project" value="InterPro"/>
</dbReference>
<dbReference type="OrthoDB" id="63267at2759"/>
<gene>
    <name evidence="3" type="ORF">APZ42_013575</name>
</gene>
<sequence length="106" mass="11895">MAENFDPIFTRAKVELTPPDRNALMILKHLNPGDFAEFDWVNPYYEPIIDPPLIEHLFLVSTTSAPQRSGPNSPRSANSAASTTSLPLTKEFKSALKVYSFDKNKK</sequence>
<reference evidence="3 4" key="1">
    <citation type="submission" date="2016-03" db="EMBL/GenBank/DDBJ databases">
        <title>EvidentialGene: Evidence-directed Construction of Genes on Genomes.</title>
        <authorList>
            <person name="Gilbert D.G."/>
            <person name="Choi J.-H."/>
            <person name="Mockaitis K."/>
            <person name="Colbourne J."/>
            <person name="Pfrender M."/>
        </authorList>
    </citation>
    <scope>NUCLEOTIDE SEQUENCE [LARGE SCALE GENOMIC DNA]</scope>
    <source>
        <strain evidence="3 4">Xinb3</strain>
        <tissue evidence="3">Complete organism</tissue>
    </source>
</reference>
<proteinExistence type="predicted"/>
<evidence type="ECO:0000313" key="3">
    <source>
        <dbReference type="EMBL" id="KZS19784.1"/>
    </source>
</evidence>
<evidence type="ECO:0000259" key="2">
    <source>
        <dbReference type="Pfam" id="PF00433"/>
    </source>
</evidence>
<accession>A0A162QLN7</accession>
<dbReference type="InterPro" id="IPR017892">
    <property type="entry name" value="Pkinase_C"/>
</dbReference>
<evidence type="ECO:0000256" key="1">
    <source>
        <dbReference type="SAM" id="MobiDB-lite"/>
    </source>
</evidence>
<dbReference type="STRING" id="35525.A0A162QLN7"/>
<feature type="domain" description="Protein kinase C-terminal" evidence="2">
    <location>
        <begin position="3"/>
        <end position="26"/>
    </location>
</feature>
<dbReference type="EMBL" id="LRGB01000311">
    <property type="protein sequence ID" value="KZS19784.1"/>
    <property type="molecule type" value="Genomic_DNA"/>
</dbReference>
<comment type="caution">
    <text evidence="3">The sequence shown here is derived from an EMBL/GenBank/DDBJ whole genome shotgun (WGS) entry which is preliminary data.</text>
</comment>
<feature type="compositionally biased region" description="Low complexity" evidence="1">
    <location>
        <begin position="68"/>
        <end position="84"/>
    </location>
</feature>
<evidence type="ECO:0000313" key="4">
    <source>
        <dbReference type="Proteomes" id="UP000076858"/>
    </source>
</evidence>